<dbReference type="InterPro" id="IPR037018">
    <property type="entry name" value="GH65_N"/>
</dbReference>
<dbReference type="GO" id="GO:0005975">
    <property type="term" value="P:carbohydrate metabolic process"/>
    <property type="evidence" value="ECO:0007669"/>
    <property type="project" value="InterPro"/>
</dbReference>
<evidence type="ECO:0000313" key="5">
    <source>
        <dbReference type="EMBL" id="SMR01548.1"/>
    </source>
</evidence>
<evidence type="ECO:0000256" key="1">
    <source>
        <dbReference type="ARBA" id="ARBA00022676"/>
    </source>
</evidence>
<protein>
    <submittedName>
        <fullName evidence="4">N,N'-diacetylchitobiose phosphorylase</fullName>
        <ecNumber evidence="4">2.4.1.280</ecNumber>
    </submittedName>
    <submittedName>
        <fullName evidence="5">NdvB protein</fullName>
    </submittedName>
</protein>
<dbReference type="InterPro" id="IPR052047">
    <property type="entry name" value="GH94_Enzymes"/>
</dbReference>
<dbReference type="InterPro" id="IPR012341">
    <property type="entry name" value="6hp_glycosidase-like_sf"/>
</dbReference>
<dbReference type="GO" id="GO:0016757">
    <property type="term" value="F:glycosyltransferase activity"/>
    <property type="evidence" value="ECO:0007669"/>
    <property type="project" value="UniProtKB-KW"/>
</dbReference>
<dbReference type="Pfam" id="PF17167">
    <property type="entry name" value="Glyco_hydro_94"/>
    <property type="match status" value="1"/>
</dbReference>
<dbReference type="InterPro" id="IPR008928">
    <property type="entry name" value="6-hairpin_glycosidase_sf"/>
</dbReference>
<keyword evidence="6" id="KW-1185">Reference proteome</keyword>
<dbReference type="EC" id="2.4.1.280" evidence="4"/>
<sequence length="336" mass="37038">MTFEGEGGLHARSAVQAEQLGNHNAHYGTSAAALQYRFSLETDAAGVYRFALGPAKEDAQIAALRARYLSEEGFAQAARDYAQYLQAGRGCVQIATPDAALDNLVNHWLPRRVFYHGDVNRLTTDPQARNYLQDHMGMAYLQPATARVALLHARSQQEPGGAMPDGILLVKGAELKYINHVPHTDHCVWLPIFLSAYLAETGDVGVLNALVRTHDGQTGSVAERLDAAMQWLLDARDLSFIAQGDWCDPTNMVGWRGKGVSGWLTVATAYALRLWSGICEVHGRSAQAETFGQAVETADTDANRELWDGNWYARGIIESVPRWRCWWTARPARSSV</sequence>
<name>A0A1Y6HCW9_9XANT</name>
<evidence type="ECO:0000259" key="3">
    <source>
        <dbReference type="Pfam" id="PF17167"/>
    </source>
</evidence>
<evidence type="ECO:0000256" key="2">
    <source>
        <dbReference type="ARBA" id="ARBA00022679"/>
    </source>
</evidence>
<evidence type="ECO:0000313" key="6">
    <source>
        <dbReference type="Proteomes" id="UP000195877"/>
    </source>
</evidence>
<feature type="domain" description="Glycosyl hydrolase 94 catalytic" evidence="3">
    <location>
        <begin position="92"/>
        <end position="317"/>
    </location>
</feature>
<dbReference type="EMBL" id="LT853882">
    <property type="protein sequence ID" value="SMR01006.1"/>
    <property type="molecule type" value="Genomic_DNA"/>
</dbReference>
<dbReference type="AlphaFoldDB" id="A0A1Y6HCW9"/>
<dbReference type="Gene3D" id="2.70.98.40">
    <property type="entry name" value="Glycoside hydrolase, family 65, N-terminal domain"/>
    <property type="match status" value="1"/>
</dbReference>
<dbReference type="Proteomes" id="UP000195877">
    <property type="component" value="Chromosome 1"/>
</dbReference>
<accession>A0A1Y6HCW9</accession>
<dbReference type="InterPro" id="IPR033432">
    <property type="entry name" value="GH94_catalytic"/>
</dbReference>
<reference evidence="5 7" key="1">
    <citation type="submission" date="2017-05" db="EMBL/GenBank/DDBJ databases">
        <authorList>
            <person name="Song R."/>
            <person name="Chenine A.L."/>
            <person name="Ruprecht R.M."/>
        </authorList>
    </citation>
    <scope>NUCLEOTIDE SEQUENCE [LARGE SCALE GENOMIC DNA]</scope>
    <source>
        <strain evidence="5">PD5205</strain>
    </source>
</reference>
<dbReference type="PANTHER" id="PTHR37469:SF2">
    <property type="entry name" value="CELLOBIONIC ACID PHOSPHORYLASE"/>
    <property type="match status" value="1"/>
</dbReference>
<dbReference type="Proteomes" id="UP000195953">
    <property type="component" value="Chromosome 1"/>
</dbReference>
<keyword evidence="2 4" id="KW-0808">Transferase</keyword>
<keyword evidence="1 4" id="KW-0328">Glycosyltransferase</keyword>
<dbReference type="EMBL" id="LT853885">
    <property type="protein sequence ID" value="SMR01548.1"/>
    <property type="molecule type" value="Genomic_DNA"/>
</dbReference>
<evidence type="ECO:0000313" key="4">
    <source>
        <dbReference type="EMBL" id="SMR01006.1"/>
    </source>
</evidence>
<proteinExistence type="predicted"/>
<evidence type="ECO:0000313" key="7">
    <source>
        <dbReference type="Proteomes" id="UP000195953"/>
    </source>
</evidence>
<gene>
    <name evidence="5" type="primary">ndvB</name>
    <name evidence="4" type="synonym">chbP</name>
    <name evidence="5" type="ORF">PD5205_00227</name>
    <name evidence="4" type="ORF">PD885_03786</name>
</gene>
<dbReference type="PANTHER" id="PTHR37469">
    <property type="entry name" value="CELLOBIONIC ACID PHOSPHORYLASE-RELATED"/>
    <property type="match status" value="1"/>
</dbReference>
<reference evidence="4 6" key="2">
    <citation type="submission" date="2017-05" db="EMBL/GenBank/DDBJ databases">
        <authorList>
            <person name="Blom J."/>
        </authorList>
    </citation>
    <scope>NUCLEOTIDE SEQUENCE [LARGE SCALE GENOMIC DNA]</scope>
    <source>
        <strain evidence="4">PD885</strain>
    </source>
</reference>
<organism evidence="5 7">
    <name type="scientific">Xanthomonas fragariae</name>
    <dbReference type="NCBI Taxonomy" id="48664"/>
    <lineage>
        <taxon>Bacteria</taxon>
        <taxon>Pseudomonadati</taxon>
        <taxon>Pseudomonadota</taxon>
        <taxon>Gammaproteobacteria</taxon>
        <taxon>Lysobacterales</taxon>
        <taxon>Lysobacteraceae</taxon>
        <taxon>Xanthomonas</taxon>
    </lineage>
</organism>
<dbReference type="Gene3D" id="1.50.10.10">
    <property type="match status" value="1"/>
</dbReference>
<dbReference type="SUPFAM" id="SSF48208">
    <property type="entry name" value="Six-hairpin glycosidases"/>
    <property type="match status" value="1"/>
</dbReference>